<dbReference type="CDD" id="cd04629">
    <property type="entry name" value="CBS_pair_bac"/>
    <property type="match status" value="1"/>
</dbReference>
<evidence type="ECO:0000256" key="1">
    <source>
        <dbReference type="ARBA" id="ARBA00023122"/>
    </source>
</evidence>
<dbReference type="SUPFAM" id="SSF54631">
    <property type="entry name" value="CBS-domain pair"/>
    <property type="match status" value="1"/>
</dbReference>
<dbReference type="InterPro" id="IPR046342">
    <property type="entry name" value="CBS_dom_sf"/>
</dbReference>
<feature type="domain" description="CBS" evidence="4">
    <location>
        <begin position="100"/>
        <end position="157"/>
    </location>
</feature>
<organism evidence="5 6">
    <name type="scientific">Sungkyunkwania multivorans</name>
    <dbReference type="NCBI Taxonomy" id="1173618"/>
    <lineage>
        <taxon>Bacteria</taxon>
        <taxon>Pseudomonadati</taxon>
        <taxon>Bacteroidota</taxon>
        <taxon>Flavobacteriia</taxon>
        <taxon>Flavobacteriales</taxon>
        <taxon>Flavobacteriaceae</taxon>
        <taxon>Sungkyunkwania</taxon>
    </lineage>
</organism>
<accession>A0ABW3CYP0</accession>
<dbReference type="RefSeq" id="WP_386408429.1">
    <property type="nucleotide sequence ID" value="NZ_JBHTJH010000017.1"/>
</dbReference>
<evidence type="ECO:0000259" key="4">
    <source>
        <dbReference type="PROSITE" id="PS51371"/>
    </source>
</evidence>
<dbReference type="EMBL" id="JBHTJH010000017">
    <property type="protein sequence ID" value="MFD0862881.1"/>
    <property type="molecule type" value="Genomic_DNA"/>
</dbReference>
<dbReference type="SMART" id="SM00116">
    <property type="entry name" value="CBS"/>
    <property type="match status" value="2"/>
</dbReference>
<comment type="caution">
    <text evidence="5">The sequence shown here is derived from an EMBL/GenBank/DDBJ whole genome shotgun (WGS) entry which is preliminary data.</text>
</comment>
<evidence type="ECO:0000313" key="6">
    <source>
        <dbReference type="Proteomes" id="UP001596978"/>
    </source>
</evidence>
<proteinExistence type="predicted"/>
<keyword evidence="1 2" id="KW-0129">CBS domain</keyword>
<dbReference type="Pfam" id="PF00571">
    <property type="entry name" value="CBS"/>
    <property type="match status" value="2"/>
</dbReference>
<feature type="compositionally biased region" description="Basic and acidic residues" evidence="3">
    <location>
        <begin position="10"/>
        <end position="23"/>
    </location>
</feature>
<dbReference type="Proteomes" id="UP001596978">
    <property type="component" value="Unassembled WGS sequence"/>
</dbReference>
<name>A0ABW3CYP0_9FLAO</name>
<gene>
    <name evidence="5" type="ORF">ACFQ1M_11765</name>
</gene>
<protein>
    <submittedName>
        <fullName evidence="5">CBS domain-containing protein</fullName>
    </submittedName>
</protein>
<dbReference type="PROSITE" id="PS51371">
    <property type="entry name" value="CBS"/>
    <property type="match status" value="2"/>
</dbReference>
<feature type="domain" description="CBS" evidence="4">
    <location>
        <begin position="31"/>
        <end position="87"/>
    </location>
</feature>
<feature type="region of interest" description="Disordered" evidence="3">
    <location>
        <begin position="1"/>
        <end position="23"/>
    </location>
</feature>
<dbReference type="InterPro" id="IPR000644">
    <property type="entry name" value="CBS_dom"/>
</dbReference>
<evidence type="ECO:0000256" key="3">
    <source>
        <dbReference type="SAM" id="MobiDB-lite"/>
    </source>
</evidence>
<dbReference type="InterPro" id="IPR044729">
    <property type="entry name" value="CBS_bac"/>
</dbReference>
<evidence type="ECO:0000313" key="5">
    <source>
        <dbReference type="EMBL" id="MFD0862881.1"/>
    </source>
</evidence>
<evidence type="ECO:0000256" key="2">
    <source>
        <dbReference type="PROSITE-ProRule" id="PRU00703"/>
    </source>
</evidence>
<dbReference type="InterPro" id="IPR051257">
    <property type="entry name" value="Diverse_CBS-Domain"/>
</dbReference>
<dbReference type="Gene3D" id="3.10.580.10">
    <property type="entry name" value="CBS-domain"/>
    <property type="match status" value="1"/>
</dbReference>
<sequence length="158" mass="17754">MGIKSFQGPRAKDRKTPTKGTEQKVKVADHMTRKLITLGPNQTLLDVMEIYLKHKITGAPVVDEDGTLIGIISDSDCMKQISEGRYFNMPIADLTVEKFMTRDVETISGEATVFDAAARFFKTRHRRFPVVEGGRLVGQISRKDVMEAAMKLNGQDWH</sequence>
<keyword evidence="6" id="KW-1185">Reference proteome</keyword>
<reference evidence="6" key="1">
    <citation type="journal article" date="2019" name="Int. J. Syst. Evol. Microbiol.">
        <title>The Global Catalogue of Microorganisms (GCM) 10K type strain sequencing project: providing services to taxonomists for standard genome sequencing and annotation.</title>
        <authorList>
            <consortium name="The Broad Institute Genomics Platform"/>
            <consortium name="The Broad Institute Genome Sequencing Center for Infectious Disease"/>
            <person name="Wu L."/>
            <person name="Ma J."/>
        </authorList>
    </citation>
    <scope>NUCLEOTIDE SEQUENCE [LARGE SCALE GENOMIC DNA]</scope>
    <source>
        <strain evidence="6">CCUG 62952</strain>
    </source>
</reference>
<dbReference type="PANTHER" id="PTHR43080:SF2">
    <property type="entry name" value="CBS DOMAIN-CONTAINING PROTEIN"/>
    <property type="match status" value="1"/>
</dbReference>
<dbReference type="PANTHER" id="PTHR43080">
    <property type="entry name" value="CBS DOMAIN-CONTAINING PROTEIN CBSX3, MITOCHONDRIAL"/>
    <property type="match status" value="1"/>
</dbReference>